<dbReference type="PANTHER" id="PTHR22768:SF0">
    <property type="entry name" value="DNA REPLICATION COMPLEX GINS PROTEIN PSF3"/>
    <property type="match status" value="1"/>
</dbReference>
<dbReference type="CDD" id="cd21693">
    <property type="entry name" value="GINS_B_Psf3"/>
    <property type="match status" value="1"/>
</dbReference>
<dbReference type="FunCoup" id="A0A6J0B7C0">
    <property type="interactions" value="930"/>
</dbReference>
<feature type="domain" description="DNA replication complex GINS protein PSF3 N-terminal" evidence="2">
    <location>
        <begin position="12"/>
        <end position="60"/>
    </location>
</feature>
<dbReference type="InterPro" id="IPR038437">
    <property type="entry name" value="GINS_Psf3_sf"/>
</dbReference>
<keyword evidence="1" id="KW-0235">DNA replication</keyword>
<dbReference type="InterPro" id="IPR010492">
    <property type="entry name" value="GINS_Psf3"/>
</dbReference>
<dbReference type="RefSeq" id="XP_015510087.1">
    <property type="nucleotide sequence ID" value="XM_015654601.2"/>
</dbReference>
<dbReference type="KEGG" id="nlo:107217194"/>
<dbReference type="Pfam" id="PF22466">
    <property type="entry name" value="PSF3_N"/>
    <property type="match status" value="1"/>
</dbReference>
<dbReference type="InParanoid" id="A0A6J0B7C0"/>
<comment type="similarity">
    <text evidence="1">Belongs to the GINS3/PSF3 family.</text>
</comment>
<evidence type="ECO:0000313" key="3">
    <source>
        <dbReference type="Proteomes" id="UP000829291"/>
    </source>
</evidence>
<dbReference type="SUPFAM" id="SSF158573">
    <property type="entry name" value="GINS helical bundle-like"/>
    <property type="match status" value="1"/>
</dbReference>
<keyword evidence="1" id="KW-0539">Nucleus</keyword>
<dbReference type="SUPFAM" id="SSF160059">
    <property type="entry name" value="PriA/YqbF domain"/>
    <property type="match status" value="1"/>
</dbReference>
<evidence type="ECO:0000259" key="2">
    <source>
        <dbReference type="Pfam" id="PF22466"/>
    </source>
</evidence>
<name>A0A6J0B7C0_NEOLC</name>
<accession>A0A6J0B7C0</accession>
<protein>
    <recommendedName>
        <fullName evidence="1">DNA replication complex GINS protein PSF3</fullName>
    </recommendedName>
</protein>
<dbReference type="InterPro" id="IPR036224">
    <property type="entry name" value="GINS_bundle-like_dom_sf"/>
</dbReference>
<gene>
    <name evidence="4" type="primary">LOC107217194</name>
</gene>
<comment type="subcellular location">
    <subcellularLocation>
        <location evidence="1">Nucleus</location>
    </subcellularLocation>
</comment>
<comment type="function">
    <text evidence="1">The GINS complex plays an essential role in the initiation of DNA replication.</text>
</comment>
<dbReference type="CTD" id="31967"/>
<comment type="subunit">
    <text evidence="1">Component of the GINS complex.</text>
</comment>
<dbReference type="AlphaFoldDB" id="A0A6J0B7C0"/>
<dbReference type="Gene3D" id="1.20.58.2050">
    <property type="match status" value="1"/>
</dbReference>
<keyword evidence="3" id="KW-1185">Reference proteome</keyword>
<dbReference type="GO" id="GO:0000811">
    <property type="term" value="C:GINS complex"/>
    <property type="evidence" value="ECO:0007669"/>
    <property type="project" value="UniProtKB-UniRule"/>
</dbReference>
<dbReference type="PANTHER" id="PTHR22768">
    <property type="entry name" value="DNA REPLICATION COMPLEX GINS PROTEIN PSF3"/>
    <property type="match status" value="1"/>
</dbReference>
<dbReference type="GeneID" id="107217194"/>
<dbReference type="InterPro" id="IPR055221">
    <property type="entry name" value="PSF3_N"/>
</dbReference>
<dbReference type="OrthoDB" id="10251744at2759"/>
<dbReference type="CDD" id="cd11713">
    <property type="entry name" value="GINS_A_psf3"/>
    <property type="match status" value="1"/>
</dbReference>
<dbReference type="GO" id="GO:1902975">
    <property type="term" value="P:mitotic DNA replication initiation"/>
    <property type="evidence" value="ECO:0007669"/>
    <property type="project" value="TreeGrafter"/>
</dbReference>
<evidence type="ECO:0000256" key="1">
    <source>
        <dbReference type="RuleBase" id="RU367161"/>
    </source>
</evidence>
<proteinExistence type="inferred from homology"/>
<organism evidence="4">
    <name type="scientific">Neodiprion lecontei</name>
    <name type="common">Redheaded pine sawfly</name>
    <dbReference type="NCBI Taxonomy" id="441921"/>
    <lineage>
        <taxon>Eukaryota</taxon>
        <taxon>Metazoa</taxon>
        <taxon>Ecdysozoa</taxon>
        <taxon>Arthropoda</taxon>
        <taxon>Hexapoda</taxon>
        <taxon>Insecta</taxon>
        <taxon>Pterygota</taxon>
        <taxon>Neoptera</taxon>
        <taxon>Endopterygota</taxon>
        <taxon>Hymenoptera</taxon>
        <taxon>Tenthredinoidea</taxon>
        <taxon>Diprionidae</taxon>
        <taxon>Diprioninae</taxon>
        <taxon>Neodiprion</taxon>
    </lineage>
</organism>
<sequence length="204" mass="23365">MSLCHSYMPNYFSIDDILSSQERVSCKIEVKLPGLGYLDVSSESPDLQSGTKLDLPHWLAYPMNSRTHPFVSIEVPKIYKEAYREILTADACAVALNKWSCYFYEFGIHLAQYEHSDCNLIQDLLLQAFKSRFRLVMDWAHNTGTDPTVGLQLPILERKLFLTGRKSRCLLISWLKEGGGSIETSEMVANHKKRKRAELEDENT</sequence>
<reference evidence="4" key="1">
    <citation type="submission" date="2025-08" db="UniProtKB">
        <authorList>
            <consortium name="RefSeq"/>
        </authorList>
    </citation>
    <scope>IDENTIFICATION</scope>
    <source>
        <tissue evidence="4">Thorax and Abdomen</tissue>
    </source>
</reference>
<evidence type="ECO:0000313" key="4">
    <source>
        <dbReference type="RefSeq" id="XP_015510087.1"/>
    </source>
</evidence>
<dbReference type="Proteomes" id="UP000829291">
    <property type="component" value="Chromosome 1"/>
</dbReference>